<dbReference type="InParanoid" id="A0A409YCS3"/>
<feature type="region of interest" description="Disordered" evidence="1">
    <location>
        <begin position="272"/>
        <end position="337"/>
    </location>
</feature>
<accession>A0A409YCS3</accession>
<feature type="compositionally biased region" description="Basic and acidic residues" evidence="1">
    <location>
        <begin position="301"/>
        <end position="311"/>
    </location>
</feature>
<keyword evidence="2" id="KW-1133">Transmembrane helix</keyword>
<sequence>MIMVVQPGQVPHSFPVPDTAFSGGSGKHSFPLPYRQDDQVIFMLSDATSLNAGGPSRPFIVGNRRRAADPACPQPPPTPDFTFTGPTELSQCQLANFSDFSGAEQPVTITGIVSRRQLFRLSPPAGSTTFSWPTQIDAFEDVVFGMTDAKGRTSAMSSLIDVQPGGDMSCFGPVRPPPTNPNDAKKPAQRNMGVIGGSIAAAIFGLLLIAFVIWMVRRHKRKQRAIQAGMDLSPPRAEDMEMKRKSLAVENGDGHLVEMYVSTMKRSLAAKKAAKDAERAETRANLARLQRRGSAASSEDEGGKKGTREDAMAALTAREAGPATEPEIQSDTRKGKP</sequence>
<evidence type="ECO:0000313" key="3">
    <source>
        <dbReference type="EMBL" id="PPR00805.1"/>
    </source>
</evidence>
<protein>
    <submittedName>
        <fullName evidence="3">Uncharacterized protein</fullName>
    </submittedName>
</protein>
<proteinExistence type="predicted"/>
<dbReference type="EMBL" id="NHTK01001291">
    <property type="protein sequence ID" value="PPR00805.1"/>
    <property type="molecule type" value="Genomic_DNA"/>
</dbReference>
<name>A0A409YCS3_9AGAR</name>
<evidence type="ECO:0000256" key="2">
    <source>
        <dbReference type="SAM" id="Phobius"/>
    </source>
</evidence>
<dbReference type="OrthoDB" id="2591431at2759"/>
<dbReference type="Proteomes" id="UP000284842">
    <property type="component" value="Unassembled WGS sequence"/>
</dbReference>
<evidence type="ECO:0000256" key="1">
    <source>
        <dbReference type="SAM" id="MobiDB-lite"/>
    </source>
</evidence>
<evidence type="ECO:0000313" key="4">
    <source>
        <dbReference type="Proteomes" id="UP000284842"/>
    </source>
</evidence>
<keyword evidence="4" id="KW-1185">Reference proteome</keyword>
<feature type="transmembrane region" description="Helical" evidence="2">
    <location>
        <begin position="192"/>
        <end position="216"/>
    </location>
</feature>
<reference evidence="3 4" key="1">
    <citation type="journal article" date="2018" name="Evol. Lett.">
        <title>Horizontal gene cluster transfer increased hallucinogenic mushroom diversity.</title>
        <authorList>
            <person name="Reynolds H.T."/>
            <person name="Vijayakumar V."/>
            <person name="Gluck-Thaler E."/>
            <person name="Korotkin H.B."/>
            <person name="Matheny P.B."/>
            <person name="Slot J.C."/>
        </authorList>
    </citation>
    <scope>NUCLEOTIDE SEQUENCE [LARGE SCALE GENOMIC DNA]</scope>
    <source>
        <strain evidence="3 4">2629</strain>
    </source>
</reference>
<feature type="compositionally biased region" description="Basic and acidic residues" evidence="1">
    <location>
        <begin position="273"/>
        <end position="282"/>
    </location>
</feature>
<organism evidence="3 4">
    <name type="scientific">Panaeolus cyanescens</name>
    <dbReference type="NCBI Taxonomy" id="181874"/>
    <lineage>
        <taxon>Eukaryota</taxon>
        <taxon>Fungi</taxon>
        <taxon>Dikarya</taxon>
        <taxon>Basidiomycota</taxon>
        <taxon>Agaricomycotina</taxon>
        <taxon>Agaricomycetes</taxon>
        <taxon>Agaricomycetidae</taxon>
        <taxon>Agaricales</taxon>
        <taxon>Agaricineae</taxon>
        <taxon>Galeropsidaceae</taxon>
        <taxon>Panaeolus</taxon>
    </lineage>
</organism>
<dbReference type="AlphaFoldDB" id="A0A409YCS3"/>
<comment type="caution">
    <text evidence="3">The sequence shown here is derived from an EMBL/GenBank/DDBJ whole genome shotgun (WGS) entry which is preliminary data.</text>
</comment>
<keyword evidence="2" id="KW-0472">Membrane</keyword>
<gene>
    <name evidence="3" type="ORF">CVT24_000737</name>
</gene>
<keyword evidence="2" id="KW-0812">Transmembrane</keyword>